<dbReference type="GO" id="GO:0005789">
    <property type="term" value="C:endoplasmic reticulum membrane"/>
    <property type="evidence" value="ECO:0007669"/>
    <property type="project" value="TreeGrafter"/>
</dbReference>
<feature type="compositionally biased region" description="Basic and acidic residues" evidence="1">
    <location>
        <begin position="109"/>
        <end position="128"/>
    </location>
</feature>
<reference evidence="2 3" key="1">
    <citation type="submission" date="2015-09" db="EMBL/GenBank/DDBJ databases">
        <title>Draft genome of the scarab beetle Oryctes borbonicus.</title>
        <authorList>
            <person name="Meyer J.M."/>
            <person name="Markov G.V."/>
            <person name="Baskaran P."/>
            <person name="Herrmann M."/>
            <person name="Sommer R.J."/>
            <person name="Roedelsperger C."/>
        </authorList>
    </citation>
    <scope>NUCLEOTIDE SEQUENCE [LARGE SCALE GENOMIC DNA]</scope>
    <source>
        <strain evidence="2">OB123</strain>
        <tissue evidence="2">Whole animal</tissue>
    </source>
</reference>
<dbReference type="PANTHER" id="PTHR18939:SF4">
    <property type="entry name" value="RIBOSOME-BINDING PROTEIN 1"/>
    <property type="match status" value="1"/>
</dbReference>
<feature type="non-terminal residue" evidence="2">
    <location>
        <position position="148"/>
    </location>
</feature>
<dbReference type="OrthoDB" id="5875463at2759"/>
<name>A0A0T6BFV1_9SCAR</name>
<organism evidence="2 3">
    <name type="scientific">Oryctes borbonicus</name>
    <dbReference type="NCBI Taxonomy" id="1629725"/>
    <lineage>
        <taxon>Eukaryota</taxon>
        <taxon>Metazoa</taxon>
        <taxon>Ecdysozoa</taxon>
        <taxon>Arthropoda</taxon>
        <taxon>Hexapoda</taxon>
        <taxon>Insecta</taxon>
        <taxon>Pterygota</taxon>
        <taxon>Neoptera</taxon>
        <taxon>Endopterygota</taxon>
        <taxon>Coleoptera</taxon>
        <taxon>Polyphaga</taxon>
        <taxon>Scarabaeiformia</taxon>
        <taxon>Scarabaeidae</taxon>
        <taxon>Dynastinae</taxon>
        <taxon>Oryctes</taxon>
    </lineage>
</organism>
<gene>
    <name evidence="2" type="ORF">AMK59_803</name>
</gene>
<dbReference type="InterPro" id="IPR040248">
    <property type="entry name" value="RRBP1"/>
</dbReference>
<evidence type="ECO:0000256" key="1">
    <source>
        <dbReference type="SAM" id="MobiDB-lite"/>
    </source>
</evidence>
<accession>A0A0T6BFV1</accession>
<protein>
    <submittedName>
        <fullName evidence="2">Uncharacterized protein</fullName>
    </submittedName>
</protein>
<dbReference type="EMBL" id="LJIG01000881">
    <property type="protein sequence ID" value="KRT86059.1"/>
    <property type="molecule type" value="Genomic_DNA"/>
</dbReference>
<dbReference type="AlphaFoldDB" id="A0A0T6BFV1"/>
<evidence type="ECO:0000313" key="3">
    <source>
        <dbReference type="Proteomes" id="UP000051574"/>
    </source>
</evidence>
<dbReference type="PANTHER" id="PTHR18939">
    <property type="entry name" value="RIBOSOME BINDING PROTEIN-1"/>
    <property type="match status" value="1"/>
</dbReference>
<feature type="region of interest" description="Disordered" evidence="1">
    <location>
        <begin position="47"/>
        <end position="148"/>
    </location>
</feature>
<evidence type="ECO:0000313" key="2">
    <source>
        <dbReference type="EMBL" id="KRT86059.1"/>
    </source>
</evidence>
<sequence length="148" mass="16531">MMMDWQTGLLWLGFVVVSAAVLLTISMGVIKGKSYEEAIAEQRQQNSTLLGTQNKSKLKDKKQKKAGKKVKEKLQSIINDAETAEDSENADGTAEAIESTSETNAPTKHHVEFKEPQVLEEPVKEATKRRSKKDKVRSILLSRDMSLE</sequence>
<keyword evidence="3" id="KW-1185">Reference proteome</keyword>
<feature type="compositionally biased region" description="Basic residues" evidence="1">
    <location>
        <begin position="56"/>
        <end position="71"/>
    </location>
</feature>
<proteinExistence type="predicted"/>
<dbReference type="Proteomes" id="UP000051574">
    <property type="component" value="Unassembled WGS sequence"/>
</dbReference>
<comment type="caution">
    <text evidence="2">The sequence shown here is derived from an EMBL/GenBank/DDBJ whole genome shotgun (WGS) entry which is preliminary data.</text>
</comment>